<comment type="caution">
    <text evidence="2">The sequence shown here is derived from an EMBL/GenBank/DDBJ whole genome shotgun (WGS) entry which is preliminary data.</text>
</comment>
<dbReference type="Gene3D" id="3.40.50.10490">
    <property type="entry name" value="Glucose-6-phosphate isomerase like protein, domain 1"/>
    <property type="match status" value="1"/>
</dbReference>
<dbReference type="Gene3D" id="1.10.10.10">
    <property type="entry name" value="Winged helix-like DNA-binding domain superfamily/Winged helix DNA-binding domain"/>
    <property type="match status" value="1"/>
</dbReference>
<dbReference type="InterPro" id="IPR046348">
    <property type="entry name" value="SIS_dom_sf"/>
</dbReference>
<dbReference type="PROSITE" id="PS51071">
    <property type="entry name" value="HTH_RPIR"/>
    <property type="match status" value="1"/>
</dbReference>
<dbReference type="GO" id="GO:0003677">
    <property type="term" value="F:DNA binding"/>
    <property type="evidence" value="ECO:0007669"/>
    <property type="project" value="InterPro"/>
</dbReference>
<dbReference type="GO" id="GO:1901135">
    <property type="term" value="P:carbohydrate derivative metabolic process"/>
    <property type="evidence" value="ECO:0007669"/>
    <property type="project" value="InterPro"/>
</dbReference>
<sequence>MNDPKPMGSVAERLLNYVNTTPQHDSNFQIAVAMLRNYHKLGQMSAEQIADLCFVSKATISRFCRYLGFDSFREFHDYVKAPISMKSDYSRSFFDMLCADRWAAMDRYQEQLIENVRVTFARENVDKIPDMVRVLHESKRVAFFSHHFLWDIGRHMQSKLMMMGLYLEQYFDYGAQLECARSLQKQDTAVICTVGGSYPSRYANIWNALETGGSRLLVITQNRASPYWNSAAYVLNCGSSNQNDVGKYSALLAADLLVMHYLRQYGRDFF</sequence>
<proteinExistence type="predicted"/>
<dbReference type="PANTHER" id="PTHR30514:SF1">
    <property type="entry name" value="HTH-TYPE TRANSCRIPTIONAL REGULATOR HEXR-RELATED"/>
    <property type="match status" value="1"/>
</dbReference>
<gene>
    <name evidence="2" type="ORF">H9810_04430</name>
</gene>
<dbReference type="InterPro" id="IPR009057">
    <property type="entry name" value="Homeodomain-like_sf"/>
</dbReference>
<name>A0A9D2JG42_9FIRM</name>
<protein>
    <submittedName>
        <fullName evidence="2">MurR/RpiR family transcriptional regulator</fullName>
    </submittedName>
</protein>
<dbReference type="Proteomes" id="UP000824031">
    <property type="component" value="Unassembled WGS sequence"/>
</dbReference>
<dbReference type="InterPro" id="IPR036388">
    <property type="entry name" value="WH-like_DNA-bd_sf"/>
</dbReference>
<dbReference type="PANTHER" id="PTHR30514">
    <property type="entry name" value="GLUCOKINASE"/>
    <property type="match status" value="1"/>
</dbReference>
<reference evidence="2" key="2">
    <citation type="submission" date="2021-04" db="EMBL/GenBank/DDBJ databases">
        <authorList>
            <person name="Gilroy R."/>
        </authorList>
    </citation>
    <scope>NUCLEOTIDE SEQUENCE</scope>
    <source>
        <strain evidence="2">3436</strain>
    </source>
</reference>
<reference evidence="2" key="1">
    <citation type="journal article" date="2021" name="PeerJ">
        <title>Extensive microbial diversity within the chicken gut microbiome revealed by metagenomics and culture.</title>
        <authorList>
            <person name="Gilroy R."/>
            <person name="Ravi A."/>
            <person name="Getino M."/>
            <person name="Pursley I."/>
            <person name="Horton D.L."/>
            <person name="Alikhan N.F."/>
            <person name="Baker D."/>
            <person name="Gharbi K."/>
            <person name="Hall N."/>
            <person name="Watson M."/>
            <person name="Adriaenssens E.M."/>
            <person name="Foster-Nyarko E."/>
            <person name="Jarju S."/>
            <person name="Secka A."/>
            <person name="Antonio M."/>
            <person name="Oren A."/>
            <person name="Chaudhuri R.R."/>
            <person name="La Ragione R."/>
            <person name="Hildebrand F."/>
            <person name="Pallen M.J."/>
        </authorList>
    </citation>
    <scope>NUCLEOTIDE SEQUENCE</scope>
    <source>
        <strain evidence="2">3436</strain>
    </source>
</reference>
<accession>A0A9D2JG42</accession>
<dbReference type="Pfam" id="PF01418">
    <property type="entry name" value="HTH_6"/>
    <property type="match status" value="1"/>
</dbReference>
<dbReference type="InterPro" id="IPR047640">
    <property type="entry name" value="RpiR-like"/>
</dbReference>
<organism evidence="2 3">
    <name type="scientific">Candidatus Gemmiger excrementavium</name>
    <dbReference type="NCBI Taxonomy" id="2838608"/>
    <lineage>
        <taxon>Bacteria</taxon>
        <taxon>Bacillati</taxon>
        <taxon>Bacillota</taxon>
        <taxon>Clostridia</taxon>
        <taxon>Eubacteriales</taxon>
        <taxon>Gemmiger</taxon>
    </lineage>
</organism>
<dbReference type="EMBL" id="DXBO01000059">
    <property type="protein sequence ID" value="HIZ47947.1"/>
    <property type="molecule type" value="Genomic_DNA"/>
</dbReference>
<dbReference type="AlphaFoldDB" id="A0A9D2JG42"/>
<dbReference type="SUPFAM" id="SSF53697">
    <property type="entry name" value="SIS domain"/>
    <property type="match status" value="1"/>
</dbReference>
<evidence type="ECO:0000313" key="3">
    <source>
        <dbReference type="Proteomes" id="UP000824031"/>
    </source>
</evidence>
<feature type="domain" description="HTH rpiR-type" evidence="1">
    <location>
        <begin position="10"/>
        <end position="86"/>
    </location>
</feature>
<dbReference type="InterPro" id="IPR000281">
    <property type="entry name" value="HTH_RpiR"/>
</dbReference>
<dbReference type="GO" id="GO:0097367">
    <property type="term" value="F:carbohydrate derivative binding"/>
    <property type="evidence" value="ECO:0007669"/>
    <property type="project" value="InterPro"/>
</dbReference>
<evidence type="ECO:0000259" key="1">
    <source>
        <dbReference type="PROSITE" id="PS51071"/>
    </source>
</evidence>
<dbReference type="GO" id="GO:0003700">
    <property type="term" value="F:DNA-binding transcription factor activity"/>
    <property type="evidence" value="ECO:0007669"/>
    <property type="project" value="InterPro"/>
</dbReference>
<dbReference type="SUPFAM" id="SSF46689">
    <property type="entry name" value="Homeodomain-like"/>
    <property type="match status" value="1"/>
</dbReference>
<evidence type="ECO:0000313" key="2">
    <source>
        <dbReference type="EMBL" id="HIZ47947.1"/>
    </source>
</evidence>